<evidence type="ECO:0000259" key="2">
    <source>
        <dbReference type="Pfam" id="PF04894"/>
    </source>
</evidence>
<dbReference type="Pfam" id="PF04895">
    <property type="entry name" value="Nre_C"/>
    <property type="match status" value="1"/>
</dbReference>
<sequence length="415" mass="46661">MCIRCKGKGFCGRPICPVIKRFESQKRVQTSKTSIFGASPPSVFIGRAGYPSVSAGPLLPSGITGNEASNYDSPEKWLDKTIEDIISLRSNLIRSKTTVNVKKAPNNRLLQQTQEIALSIKPIDTEILFEKPPVATLRFDDVLAPMGPSGDIKKLDIAENPVVPNRVDAIVSDTDVLSTDAINELYTSNISEDYITRLLSAGLIGRKRKLVPTRWSITATDDSIGKQLIPQIRCYPEITDITVHSGELFGNHFEILLLPRHYSFELIEIWMPKSVWNPEDTWIGVDSENHRAKKGYSTLGGGYYAARLPILEHLQQKRRCATAIAIREVLPGYWAPLGVWVVREAARLTLTKEPVIFETLEDALNHIYIKINSPKELWQQQLKLLTESKTQRTLNQYFNSILQENTPNKIKPKNS</sequence>
<gene>
    <name evidence="4" type="primary">nreA</name>
    <name evidence="4" type="ORF">DNFNHJIP_00208</name>
</gene>
<protein>
    <recommendedName>
        <fullName evidence="1">DNA repair protein</fullName>
    </recommendedName>
</protein>
<evidence type="ECO:0000313" key="5">
    <source>
        <dbReference type="Proteomes" id="UP000614580"/>
    </source>
</evidence>
<dbReference type="GO" id="GO:0006281">
    <property type="term" value="P:DNA repair"/>
    <property type="evidence" value="ECO:0007669"/>
    <property type="project" value="UniProtKB-UniRule"/>
</dbReference>
<dbReference type="EMBL" id="CAJHZY010000015">
    <property type="protein sequence ID" value="CAD7766808.1"/>
    <property type="molecule type" value="Genomic_DNA"/>
</dbReference>
<dbReference type="InterPro" id="IPR006978">
    <property type="entry name" value="Nre_N"/>
</dbReference>
<dbReference type="InterPro" id="IPR033167">
    <property type="entry name" value="Nre"/>
</dbReference>
<evidence type="ECO:0000256" key="1">
    <source>
        <dbReference type="HAMAP-Rule" id="MF_02096"/>
    </source>
</evidence>
<feature type="domain" description="Archaeal Nre N-terminal" evidence="2">
    <location>
        <begin position="10"/>
        <end position="277"/>
    </location>
</feature>
<dbReference type="HAMAP" id="MF_02096">
    <property type="entry name" value="Nre"/>
    <property type="match status" value="1"/>
</dbReference>
<feature type="domain" description="Archaeal Nre C-terminal" evidence="3">
    <location>
        <begin position="288"/>
        <end position="397"/>
    </location>
</feature>
<dbReference type="Proteomes" id="UP000614580">
    <property type="component" value="Unassembled WGS sequence"/>
</dbReference>
<comment type="function">
    <text evidence="1">Involved in DNA damage repair.</text>
</comment>
<keyword evidence="1" id="KW-0234">DNA repair</keyword>
<name>A0A811ZZX1_9EURY</name>
<dbReference type="InterPro" id="IPR006979">
    <property type="entry name" value="Nre_C"/>
</dbReference>
<comment type="similarity">
    <text evidence="1">Belongs to the Nre family.</text>
</comment>
<accession>A0A811ZZX1</accession>
<reference evidence="4" key="1">
    <citation type="submission" date="2020-12" db="EMBL/GenBank/DDBJ databases">
        <authorList>
            <person name="Hahn C.J."/>
            <person name="Laso-Perez R."/>
            <person name="Vulcano F."/>
            <person name="Vaziourakis K.-M."/>
            <person name="Stokke R."/>
            <person name="Steen I.H."/>
            <person name="Teske A."/>
            <person name="Boetius A."/>
            <person name="Liebeke M."/>
            <person name="Amann R."/>
            <person name="Knittel K."/>
        </authorList>
    </citation>
    <scope>NUCLEOTIDE SEQUENCE</scope>
    <source>
        <strain evidence="4">Gfbio:c6db26ca-90af-429b-aeed-0e3e8aed0b5e:GoM-Arc1_AMV-AAA_792_C10</strain>
    </source>
</reference>
<dbReference type="AlphaFoldDB" id="A0A811ZZX1"/>
<dbReference type="PANTHER" id="PTHR38136">
    <property type="entry name" value="DNA REPAIR PROTEIN"/>
    <property type="match status" value="1"/>
</dbReference>
<dbReference type="PANTHER" id="PTHR38136:SF2">
    <property type="entry name" value="DNA REPAIR PROTEIN"/>
    <property type="match status" value="1"/>
</dbReference>
<keyword evidence="1" id="KW-0227">DNA damage</keyword>
<dbReference type="Pfam" id="PF04894">
    <property type="entry name" value="Nre_N"/>
    <property type="match status" value="1"/>
</dbReference>
<organism evidence="4 5">
    <name type="scientific">Candidatus Argoarchaeum ethanivorans</name>
    <dbReference type="NCBI Taxonomy" id="2608793"/>
    <lineage>
        <taxon>Archaea</taxon>
        <taxon>Methanobacteriati</taxon>
        <taxon>Methanobacteriota</taxon>
        <taxon>Stenosarchaea group</taxon>
        <taxon>Methanomicrobia</taxon>
        <taxon>Methanosarcinales</taxon>
        <taxon>Methanosarcinales incertae sedis</taxon>
        <taxon>GOM Arc I cluster</taxon>
        <taxon>Candidatus Argoarchaeum</taxon>
    </lineage>
</organism>
<evidence type="ECO:0000259" key="3">
    <source>
        <dbReference type="Pfam" id="PF04895"/>
    </source>
</evidence>
<comment type="caution">
    <text evidence="1">Lacks conserved residue(s) required for the propagation of feature annotation.</text>
</comment>
<evidence type="ECO:0000313" key="4">
    <source>
        <dbReference type="EMBL" id="CAD7766808.1"/>
    </source>
</evidence>
<proteinExistence type="inferred from homology"/>
<comment type="caution">
    <text evidence="4">The sequence shown here is derived from an EMBL/GenBank/DDBJ whole genome shotgun (WGS) entry which is preliminary data.</text>
</comment>